<dbReference type="SUPFAM" id="SSF103088">
    <property type="entry name" value="OmpA-like"/>
    <property type="match status" value="1"/>
</dbReference>
<proteinExistence type="predicted"/>
<reference evidence="6 7" key="2">
    <citation type="journal article" date="2017" name="Int. J. Syst. Evol. Microbiol.">
        <title>Pseudomonas furukawaii sp. nov., a polychlorinated biphenyl-degrading bacterium isolated from biphenyl-contaminated soil in Japan.</title>
        <authorList>
            <person name="Kimura N."/>
            <person name="Watanabe T."/>
            <person name="Suenaga H."/>
            <person name="Fujihara H."/>
            <person name="Futagami T."/>
            <person name="Goto M."/>
            <person name="Hanada S."/>
            <person name="Hirose J."/>
        </authorList>
    </citation>
    <scope>NUCLEOTIDE SEQUENCE [LARGE SCALE GENOMIC DNA]</scope>
    <source>
        <strain evidence="7">DSM 10086 / NBRC 110670 / KF707</strain>
    </source>
</reference>
<evidence type="ECO:0000313" key="6">
    <source>
        <dbReference type="EMBL" id="BAU73387.1"/>
    </source>
</evidence>
<dbReference type="PROSITE" id="PS01068">
    <property type="entry name" value="OMPA_1"/>
    <property type="match status" value="1"/>
</dbReference>
<evidence type="ECO:0000259" key="5">
    <source>
        <dbReference type="PROSITE" id="PS51123"/>
    </source>
</evidence>
<reference evidence="7" key="1">
    <citation type="submission" date="2015-05" db="EMBL/GenBank/DDBJ databases">
        <title>Draft genome sequencing of a biphenyl-degrading bacterium, Pseudomonas balearica KF707 (=NBRC110670).</title>
        <authorList>
            <person name="Kimura N."/>
            <person name="Hirose J."/>
            <person name="Watanabe T."/>
            <person name="Suenaga H."/>
            <person name="Fujihara H."/>
            <person name="Noguchi M."/>
            <person name="Hashimoto M."/>
            <person name="Shimodaira J."/>
            <person name="Tsuchikane K."/>
            <person name="Hosoyama A."/>
            <person name="Yamazoe A."/>
            <person name="Fujita N."/>
            <person name="Furukawa K."/>
        </authorList>
    </citation>
    <scope>NUCLEOTIDE SEQUENCE [LARGE SCALE GENOMIC DNA]</scope>
    <source>
        <strain evidence="7">DSM 10086 / NBRC 110670 / KF707</strain>
    </source>
</reference>
<accession>A0AAD1BZH4</accession>
<evidence type="ECO:0000256" key="2">
    <source>
        <dbReference type="ARBA" id="ARBA00023136"/>
    </source>
</evidence>
<dbReference type="InterPro" id="IPR036737">
    <property type="entry name" value="OmpA-like_sf"/>
</dbReference>
<evidence type="ECO:0000256" key="4">
    <source>
        <dbReference type="SAM" id="SignalP"/>
    </source>
</evidence>
<sequence length="240" mass="26133">MKLFRISLLALCVSASGCSLIGHDKVAETPAKPAKTASASHWWWPFGADQKAKAPAAAKVDVKATQAWLDQYEPRLKEAVKDSKLELERRESVLVVTLPVDPSFNPDRPSMLLPNTLGPITRVAKLVEGDAKTGVLVLGHADSSGKEELNRKLSQERAQAVSAIFRLSGLQRDRLSLKGLGSDMPRAANDSQQGRSLNRRVEIILTPQETLVALIAQYNKPPKAEQQAKAEKVVAADQTK</sequence>
<gene>
    <name evidence="6" type="ORF">KF707C_16990</name>
</gene>
<dbReference type="Pfam" id="PF00691">
    <property type="entry name" value="OmpA"/>
    <property type="match status" value="1"/>
</dbReference>
<feature type="domain" description="OmpA-like" evidence="5">
    <location>
        <begin position="91"/>
        <end position="209"/>
    </location>
</feature>
<dbReference type="Proteomes" id="UP000218554">
    <property type="component" value="Chromosome"/>
</dbReference>
<keyword evidence="4" id="KW-0732">Signal</keyword>
<dbReference type="PANTHER" id="PTHR30329:SF20">
    <property type="entry name" value="EXPORTED PROTEIN"/>
    <property type="match status" value="1"/>
</dbReference>
<feature type="chain" id="PRO_5042173479" evidence="4">
    <location>
        <begin position="22"/>
        <end position="240"/>
    </location>
</feature>
<dbReference type="PRINTS" id="PR01021">
    <property type="entry name" value="OMPADOMAIN"/>
</dbReference>
<dbReference type="InterPro" id="IPR006690">
    <property type="entry name" value="OMPA-like_CS"/>
</dbReference>
<keyword evidence="2 3" id="KW-0472">Membrane</keyword>
<dbReference type="PANTHER" id="PTHR30329">
    <property type="entry name" value="STATOR ELEMENT OF FLAGELLAR MOTOR COMPLEX"/>
    <property type="match status" value="1"/>
</dbReference>
<dbReference type="Gene3D" id="3.30.1330.60">
    <property type="entry name" value="OmpA-like domain"/>
    <property type="match status" value="1"/>
</dbReference>
<comment type="subcellular location">
    <subcellularLocation>
        <location evidence="1">Cell outer membrane</location>
    </subcellularLocation>
</comment>
<keyword evidence="7" id="KW-1185">Reference proteome</keyword>
<evidence type="ECO:0000256" key="1">
    <source>
        <dbReference type="ARBA" id="ARBA00004442"/>
    </source>
</evidence>
<evidence type="ECO:0000256" key="3">
    <source>
        <dbReference type="PROSITE-ProRule" id="PRU00473"/>
    </source>
</evidence>
<dbReference type="InterPro" id="IPR006664">
    <property type="entry name" value="OMP_bac"/>
</dbReference>
<evidence type="ECO:0000313" key="7">
    <source>
        <dbReference type="Proteomes" id="UP000218554"/>
    </source>
</evidence>
<feature type="signal peptide" evidence="4">
    <location>
        <begin position="1"/>
        <end position="21"/>
    </location>
</feature>
<dbReference type="InterPro" id="IPR006665">
    <property type="entry name" value="OmpA-like"/>
</dbReference>
<dbReference type="EMBL" id="AP014862">
    <property type="protein sequence ID" value="BAU73387.1"/>
    <property type="molecule type" value="Genomic_DNA"/>
</dbReference>
<dbReference type="InterPro" id="IPR050330">
    <property type="entry name" value="Bact_OuterMem_StrucFunc"/>
</dbReference>
<dbReference type="PROSITE" id="PS51257">
    <property type="entry name" value="PROKAR_LIPOPROTEIN"/>
    <property type="match status" value="1"/>
</dbReference>
<dbReference type="GO" id="GO:0009279">
    <property type="term" value="C:cell outer membrane"/>
    <property type="evidence" value="ECO:0007669"/>
    <property type="project" value="UniProtKB-SubCell"/>
</dbReference>
<organism evidence="6 7">
    <name type="scientific">Metapseudomonas furukawaii</name>
    <name type="common">Pseudomonas furukawaii</name>
    <dbReference type="NCBI Taxonomy" id="1149133"/>
    <lineage>
        <taxon>Bacteria</taxon>
        <taxon>Pseudomonadati</taxon>
        <taxon>Pseudomonadota</taxon>
        <taxon>Gammaproteobacteria</taxon>
        <taxon>Pseudomonadales</taxon>
        <taxon>Pseudomonadaceae</taxon>
        <taxon>Metapseudomonas</taxon>
    </lineage>
</organism>
<dbReference type="KEGG" id="pfuw:KF707C_16990"/>
<dbReference type="AlphaFoldDB" id="A0AAD1BZH4"/>
<name>A0AAD1BZH4_METFU</name>
<dbReference type="PROSITE" id="PS51123">
    <property type="entry name" value="OMPA_2"/>
    <property type="match status" value="1"/>
</dbReference>
<protein>
    <submittedName>
        <fullName evidence="6">OmpA family protein</fullName>
    </submittedName>
</protein>
<dbReference type="CDD" id="cd07185">
    <property type="entry name" value="OmpA_C-like"/>
    <property type="match status" value="1"/>
</dbReference>